<dbReference type="RefSeq" id="XP_001749062.1">
    <property type="nucleotide sequence ID" value="XM_001749010.1"/>
</dbReference>
<keyword evidence="1" id="KW-0677">Repeat</keyword>
<dbReference type="PANTHER" id="PTHR46680">
    <property type="entry name" value="NF-KAPPA-B INHIBITOR ALPHA"/>
    <property type="match status" value="1"/>
</dbReference>
<dbReference type="eggNOG" id="KOG4177">
    <property type="taxonomic scope" value="Eukaryota"/>
</dbReference>
<reference evidence="5 6" key="1">
    <citation type="journal article" date="2008" name="Nature">
        <title>The genome of the choanoflagellate Monosiga brevicollis and the origin of metazoans.</title>
        <authorList>
            <consortium name="JGI Sequencing"/>
            <person name="King N."/>
            <person name="Westbrook M.J."/>
            <person name="Young S.L."/>
            <person name="Kuo A."/>
            <person name="Abedin M."/>
            <person name="Chapman J."/>
            <person name="Fairclough S."/>
            <person name="Hellsten U."/>
            <person name="Isogai Y."/>
            <person name="Letunic I."/>
            <person name="Marr M."/>
            <person name="Pincus D."/>
            <person name="Putnam N."/>
            <person name="Rokas A."/>
            <person name="Wright K.J."/>
            <person name="Zuzow R."/>
            <person name="Dirks W."/>
            <person name="Good M."/>
            <person name="Goodstein D."/>
            <person name="Lemons D."/>
            <person name="Li W."/>
            <person name="Lyons J.B."/>
            <person name="Morris A."/>
            <person name="Nichols S."/>
            <person name="Richter D.J."/>
            <person name="Salamov A."/>
            <person name="Bork P."/>
            <person name="Lim W.A."/>
            <person name="Manning G."/>
            <person name="Miller W.T."/>
            <person name="McGinnis W."/>
            <person name="Shapiro H."/>
            <person name="Tjian R."/>
            <person name="Grigoriev I.V."/>
            <person name="Rokhsar D."/>
        </authorList>
    </citation>
    <scope>NUCLEOTIDE SEQUENCE [LARGE SCALE GENOMIC DNA]</scope>
    <source>
        <strain evidence="6">MX1 / ATCC 50154</strain>
    </source>
</reference>
<dbReference type="PROSITE" id="PS50297">
    <property type="entry name" value="ANK_REP_REGION"/>
    <property type="match status" value="4"/>
</dbReference>
<feature type="region of interest" description="Disordered" evidence="4">
    <location>
        <begin position="136"/>
        <end position="182"/>
    </location>
</feature>
<dbReference type="SMART" id="SM00248">
    <property type="entry name" value="ANK"/>
    <property type="match status" value="4"/>
</dbReference>
<feature type="repeat" description="ANK" evidence="3">
    <location>
        <begin position="108"/>
        <end position="140"/>
    </location>
</feature>
<dbReference type="InParanoid" id="A9V8F6"/>
<dbReference type="KEGG" id="mbr:MONBRDRAFT_38518"/>
<feature type="repeat" description="ANK" evidence="3">
    <location>
        <begin position="75"/>
        <end position="107"/>
    </location>
</feature>
<accession>A9V8F6</accession>
<sequence>MSGNGERLSDACDASDPQAALQLLSSWDQQRIRDAAEYKAENGVTPLHYACENGHAKVAEMLLKHGVDAEAKNMRGDTPLHNACLYGHVKLVEMLLKHGGDVEARNKDDWTPLHEACGNGHVKVVEMLLKHGADADAKNKVSTVPSSSPPLPPYDGAPVPHDDDADDDDDDDDDDAVPDGWTPLHKACFNGHDKVAEMLLKHGAETEAKNSVITELLGATRSPCSYQTSNPDGRSNGHRSSCTYKLKYVKLVVALSIAMQTENEVNDQGGLCQMSEAEQSNKHRKRAKNSPVFIRHDID</sequence>
<dbReference type="InterPro" id="IPR051070">
    <property type="entry name" value="NF-kappa-B_inhibitor"/>
</dbReference>
<evidence type="ECO:0000313" key="5">
    <source>
        <dbReference type="EMBL" id="EDQ86137.1"/>
    </source>
</evidence>
<evidence type="ECO:0000256" key="2">
    <source>
        <dbReference type="ARBA" id="ARBA00023043"/>
    </source>
</evidence>
<dbReference type="AlphaFoldDB" id="A9V8F6"/>
<feature type="repeat" description="ANK" evidence="3">
    <location>
        <begin position="179"/>
        <end position="211"/>
    </location>
</feature>
<dbReference type="InterPro" id="IPR036770">
    <property type="entry name" value="Ankyrin_rpt-contain_sf"/>
</dbReference>
<keyword evidence="2 3" id="KW-0040">ANK repeat</keyword>
<dbReference type="Pfam" id="PF12796">
    <property type="entry name" value="Ank_2"/>
    <property type="match status" value="1"/>
</dbReference>
<feature type="compositionally biased region" description="Acidic residues" evidence="4">
    <location>
        <begin position="163"/>
        <end position="177"/>
    </location>
</feature>
<dbReference type="PANTHER" id="PTHR46680:SF3">
    <property type="entry name" value="NF-KAPPA-B INHIBITOR CACTUS"/>
    <property type="match status" value="1"/>
</dbReference>
<dbReference type="PROSITE" id="PS50088">
    <property type="entry name" value="ANK_REPEAT"/>
    <property type="match status" value="4"/>
</dbReference>
<dbReference type="EMBL" id="CH991568">
    <property type="protein sequence ID" value="EDQ86137.1"/>
    <property type="molecule type" value="Genomic_DNA"/>
</dbReference>
<evidence type="ECO:0000256" key="3">
    <source>
        <dbReference type="PROSITE-ProRule" id="PRU00023"/>
    </source>
</evidence>
<gene>
    <name evidence="5" type="ORF">MONBRDRAFT_38518</name>
</gene>
<protein>
    <submittedName>
        <fullName evidence="5">Uncharacterized protein</fullName>
    </submittedName>
</protein>
<dbReference type="InterPro" id="IPR002110">
    <property type="entry name" value="Ankyrin_rpt"/>
</dbReference>
<dbReference type="GeneID" id="5894319"/>
<dbReference type="Pfam" id="PF00023">
    <property type="entry name" value="Ank"/>
    <property type="match status" value="2"/>
</dbReference>
<evidence type="ECO:0000313" key="6">
    <source>
        <dbReference type="Proteomes" id="UP000001357"/>
    </source>
</evidence>
<dbReference type="Proteomes" id="UP000001357">
    <property type="component" value="Unassembled WGS sequence"/>
</dbReference>
<evidence type="ECO:0000256" key="1">
    <source>
        <dbReference type="ARBA" id="ARBA00022737"/>
    </source>
</evidence>
<dbReference type="Gene3D" id="1.25.40.20">
    <property type="entry name" value="Ankyrin repeat-containing domain"/>
    <property type="match status" value="2"/>
</dbReference>
<proteinExistence type="predicted"/>
<evidence type="ECO:0000256" key="4">
    <source>
        <dbReference type="SAM" id="MobiDB-lite"/>
    </source>
</evidence>
<dbReference type="STRING" id="81824.A9V8F6"/>
<dbReference type="PRINTS" id="PR01415">
    <property type="entry name" value="ANKYRIN"/>
</dbReference>
<feature type="repeat" description="ANK" evidence="3">
    <location>
        <begin position="42"/>
        <end position="74"/>
    </location>
</feature>
<feature type="region of interest" description="Disordered" evidence="4">
    <location>
        <begin position="277"/>
        <end position="299"/>
    </location>
</feature>
<dbReference type="SUPFAM" id="SSF48403">
    <property type="entry name" value="Ankyrin repeat"/>
    <property type="match status" value="1"/>
</dbReference>
<keyword evidence="6" id="KW-1185">Reference proteome</keyword>
<name>A9V8F6_MONBE</name>
<organism evidence="5 6">
    <name type="scientific">Monosiga brevicollis</name>
    <name type="common">Choanoflagellate</name>
    <dbReference type="NCBI Taxonomy" id="81824"/>
    <lineage>
        <taxon>Eukaryota</taxon>
        <taxon>Choanoflagellata</taxon>
        <taxon>Craspedida</taxon>
        <taxon>Salpingoecidae</taxon>
        <taxon>Monosiga</taxon>
    </lineage>
</organism>